<dbReference type="PANTHER" id="PTHR45458">
    <property type="entry name" value="SHORT-CHAIN DEHYDROGENASE/REDUCTASE SDR"/>
    <property type="match status" value="1"/>
</dbReference>
<dbReference type="InterPro" id="IPR002347">
    <property type="entry name" value="SDR_fam"/>
</dbReference>
<dbReference type="Proteomes" id="UP001156903">
    <property type="component" value="Unassembled WGS sequence"/>
</dbReference>
<proteinExistence type="predicted"/>
<dbReference type="EMBL" id="BSPB01000009">
    <property type="protein sequence ID" value="GLS14186.1"/>
    <property type="molecule type" value="Genomic_DNA"/>
</dbReference>
<dbReference type="Pfam" id="PF00106">
    <property type="entry name" value="adh_short"/>
    <property type="match status" value="1"/>
</dbReference>
<accession>A0ABQ6C1I2</accession>
<name>A0ABQ6C1I2_9BURK</name>
<reference evidence="2" key="1">
    <citation type="journal article" date="2019" name="Int. J. Syst. Evol. Microbiol.">
        <title>The Global Catalogue of Microorganisms (GCM) 10K type strain sequencing project: providing services to taxonomists for standard genome sequencing and annotation.</title>
        <authorList>
            <consortium name="The Broad Institute Genomics Platform"/>
            <consortium name="The Broad Institute Genome Sequencing Center for Infectious Disease"/>
            <person name="Wu L."/>
            <person name="Ma J."/>
        </authorList>
    </citation>
    <scope>NUCLEOTIDE SEQUENCE [LARGE SCALE GENOMIC DNA]</scope>
    <source>
        <strain evidence="2">NBRC 109341</strain>
    </source>
</reference>
<evidence type="ECO:0000313" key="1">
    <source>
        <dbReference type="EMBL" id="GLS14186.1"/>
    </source>
</evidence>
<dbReference type="Gene3D" id="3.40.50.720">
    <property type="entry name" value="NAD(P)-binding Rossmann-like Domain"/>
    <property type="match status" value="1"/>
</dbReference>
<sequence>MTTTLIIGASRGIGHELARQSLTAGERVIATARDDAGLQALQAMGCQTLRLDVAEPASVSGLAWQLDGERIDRAWYVAGVMCARTDAQQPPTREMFDRVMHANVLGAMQVIPQVAPLVEDSRDAGGGRFGFLSSAMGQIGTVPGSGAWLYRVSKAALNMAVASARHAYPRALFLCFHPGWVQTDMGGQQAPVSVSDSAAGLRATLAAAQAADNGGFFNHDGTRLSGW</sequence>
<dbReference type="PANTHER" id="PTHR45458:SF1">
    <property type="entry name" value="SHORT CHAIN DEHYDROGENASE"/>
    <property type="match status" value="1"/>
</dbReference>
<dbReference type="PRINTS" id="PR00081">
    <property type="entry name" value="GDHRDH"/>
</dbReference>
<keyword evidence="2" id="KW-1185">Reference proteome</keyword>
<dbReference type="InterPro" id="IPR036291">
    <property type="entry name" value="NAD(P)-bd_dom_sf"/>
</dbReference>
<dbReference type="InterPro" id="IPR052184">
    <property type="entry name" value="SDR_enzymes"/>
</dbReference>
<evidence type="ECO:0000313" key="2">
    <source>
        <dbReference type="Proteomes" id="UP001156903"/>
    </source>
</evidence>
<dbReference type="SUPFAM" id="SSF51735">
    <property type="entry name" value="NAD(P)-binding Rossmann-fold domains"/>
    <property type="match status" value="1"/>
</dbReference>
<dbReference type="RefSeq" id="WP_234266422.1">
    <property type="nucleotide sequence ID" value="NZ_BSPB01000009.1"/>
</dbReference>
<gene>
    <name evidence="1" type="ORF">GCM10007935_16170</name>
</gene>
<protein>
    <submittedName>
        <fullName evidence="1">Short-chain dehydrogenase/reductase</fullName>
    </submittedName>
</protein>
<comment type="caution">
    <text evidence="1">The sequence shown here is derived from an EMBL/GenBank/DDBJ whole genome shotgun (WGS) entry which is preliminary data.</text>
</comment>
<dbReference type="NCBIfam" id="NF005403">
    <property type="entry name" value="PRK06953.1"/>
    <property type="match status" value="1"/>
</dbReference>
<organism evidence="1 2">
    <name type="scientific">Hydrogenophaga electricum</name>
    <dbReference type="NCBI Taxonomy" id="1230953"/>
    <lineage>
        <taxon>Bacteria</taxon>
        <taxon>Pseudomonadati</taxon>
        <taxon>Pseudomonadota</taxon>
        <taxon>Betaproteobacteria</taxon>
        <taxon>Burkholderiales</taxon>
        <taxon>Comamonadaceae</taxon>
        <taxon>Hydrogenophaga</taxon>
    </lineage>
</organism>